<comment type="caution">
    <text evidence="11">The sequence shown here is derived from an EMBL/GenBank/DDBJ whole genome shotgun (WGS) entry which is preliminary data.</text>
</comment>
<dbReference type="PROSITE" id="PS50090">
    <property type="entry name" value="MYB_LIKE"/>
    <property type="match status" value="2"/>
</dbReference>
<evidence type="ECO:0000256" key="6">
    <source>
        <dbReference type="ARBA" id="ARBA00023163"/>
    </source>
</evidence>
<dbReference type="PANTHER" id="PTHR47995:SF22">
    <property type="entry name" value="(RAPE) HYPOTHETICAL PROTEIN"/>
    <property type="match status" value="1"/>
</dbReference>
<dbReference type="FunFam" id="1.10.10.60:FF:000404">
    <property type="entry name" value="Transcription factor MYB97"/>
    <property type="match status" value="1"/>
</dbReference>
<dbReference type="GO" id="GO:0003677">
    <property type="term" value="F:DNA binding"/>
    <property type="evidence" value="ECO:0007669"/>
    <property type="project" value="UniProtKB-KW"/>
</dbReference>
<keyword evidence="7" id="KW-0539">Nucleus</keyword>
<dbReference type="GO" id="GO:0048235">
    <property type="term" value="P:pollen sperm cell differentiation"/>
    <property type="evidence" value="ECO:0007669"/>
    <property type="project" value="UniProtKB-ARBA"/>
</dbReference>
<feature type="domain" description="Myb-like" evidence="9">
    <location>
        <begin position="15"/>
        <end position="67"/>
    </location>
</feature>
<evidence type="ECO:0000259" key="9">
    <source>
        <dbReference type="PROSITE" id="PS50090"/>
    </source>
</evidence>
<dbReference type="Pfam" id="PF00249">
    <property type="entry name" value="Myb_DNA-binding"/>
    <property type="match status" value="2"/>
</dbReference>
<keyword evidence="4" id="KW-0238">DNA-binding</keyword>
<evidence type="ECO:0000313" key="12">
    <source>
        <dbReference type="Proteomes" id="UP001558713"/>
    </source>
</evidence>
<dbReference type="PANTHER" id="PTHR47995">
    <property type="entry name" value="TRANSCRIPTION FACTOR MYB33-RELATED"/>
    <property type="match status" value="1"/>
</dbReference>
<dbReference type="GO" id="GO:0005634">
    <property type="term" value="C:nucleus"/>
    <property type="evidence" value="ECO:0007669"/>
    <property type="project" value="UniProtKB-SubCell"/>
</dbReference>
<accession>A0ABD1BEG3</accession>
<dbReference type="GO" id="GO:0090406">
    <property type="term" value="C:pollen tube"/>
    <property type="evidence" value="ECO:0007669"/>
    <property type="project" value="UniProtKB-ARBA"/>
</dbReference>
<gene>
    <name evidence="11" type="ORF">V5N11_013908</name>
</gene>
<evidence type="ECO:0000259" key="10">
    <source>
        <dbReference type="PROSITE" id="PS51294"/>
    </source>
</evidence>
<dbReference type="SMART" id="SM00717">
    <property type="entry name" value="SANT"/>
    <property type="match status" value="2"/>
</dbReference>
<feature type="region of interest" description="Disordered" evidence="8">
    <location>
        <begin position="171"/>
        <end position="193"/>
    </location>
</feature>
<feature type="domain" description="HTH myb-type" evidence="10">
    <location>
        <begin position="15"/>
        <end position="67"/>
    </location>
</feature>
<feature type="domain" description="HTH myb-type" evidence="10">
    <location>
        <begin position="68"/>
        <end position="122"/>
    </location>
</feature>
<evidence type="ECO:0000256" key="1">
    <source>
        <dbReference type="ARBA" id="ARBA00004123"/>
    </source>
</evidence>
<evidence type="ECO:0000256" key="8">
    <source>
        <dbReference type="SAM" id="MobiDB-lite"/>
    </source>
</evidence>
<feature type="domain" description="Myb-like" evidence="9">
    <location>
        <begin position="68"/>
        <end position="118"/>
    </location>
</feature>
<evidence type="ECO:0000256" key="4">
    <source>
        <dbReference type="ARBA" id="ARBA00023125"/>
    </source>
</evidence>
<dbReference type="GO" id="GO:0003700">
    <property type="term" value="F:DNA-binding transcription factor activity"/>
    <property type="evidence" value="ECO:0007669"/>
    <property type="project" value="UniProtKB-ARBA"/>
</dbReference>
<reference evidence="11 12" key="1">
    <citation type="submission" date="2024-04" db="EMBL/GenBank/DDBJ databases">
        <title>Genome assembly C_amara_ONT_v2.</title>
        <authorList>
            <person name="Yant L."/>
            <person name="Moore C."/>
            <person name="Slenker M."/>
        </authorList>
    </citation>
    <scope>NUCLEOTIDE SEQUENCE [LARGE SCALE GENOMIC DNA]</scope>
    <source>
        <tissue evidence="11">Leaf</tissue>
    </source>
</reference>
<keyword evidence="3" id="KW-0805">Transcription regulation</keyword>
<dbReference type="FunFam" id="1.10.10.60:FF:000001">
    <property type="entry name" value="MYB-related transcription factor"/>
    <property type="match status" value="1"/>
</dbReference>
<dbReference type="GO" id="GO:0080092">
    <property type="term" value="P:regulation of pollen tube growth"/>
    <property type="evidence" value="ECO:0007669"/>
    <property type="project" value="UniProtKB-ARBA"/>
</dbReference>
<dbReference type="CDD" id="cd00167">
    <property type="entry name" value="SANT"/>
    <property type="match status" value="2"/>
</dbReference>
<dbReference type="EMBL" id="JBANAX010000254">
    <property type="protein sequence ID" value="KAL1216982.1"/>
    <property type="molecule type" value="Genomic_DNA"/>
</dbReference>
<dbReference type="InterPro" id="IPR009057">
    <property type="entry name" value="Homeodomain-like_sf"/>
</dbReference>
<dbReference type="Proteomes" id="UP001558713">
    <property type="component" value="Unassembled WGS sequence"/>
</dbReference>
<evidence type="ECO:0000256" key="2">
    <source>
        <dbReference type="ARBA" id="ARBA00022737"/>
    </source>
</evidence>
<comment type="subcellular location">
    <subcellularLocation>
        <location evidence="1">Nucleus</location>
    </subcellularLocation>
</comment>
<proteinExistence type="predicted"/>
<keyword evidence="2" id="KW-0677">Repeat</keyword>
<dbReference type="InterPro" id="IPR001005">
    <property type="entry name" value="SANT/Myb"/>
</dbReference>
<dbReference type="PROSITE" id="PS51294">
    <property type="entry name" value="HTH_MYB"/>
    <property type="match status" value="2"/>
</dbReference>
<dbReference type="AlphaFoldDB" id="A0ABD1BEG3"/>
<dbReference type="Gene3D" id="1.10.10.60">
    <property type="entry name" value="Homeodomain-like"/>
    <property type="match status" value="2"/>
</dbReference>
<evidence type="ECO:0000256" key="5">
    <source>
        <dbReference type="ARBA" id="ARBA00023159"/>
    </source>
</evidence>
<dbReference type="InterPro" id="IPR017930">
    <property type="entry name" value="Myb_dom"/>
</dbReference>
<evidence type="ECO:0000256" key="3">
    <source>
        <dbReference type="ARBA" id="ARBA00023015"/>
    </source>
</evidence>
<evidence type="ECO:0000256" key="7">
    <source>
        <dbReference type="ARBA" id="ARBA00023242"/>
    </source>
</evidence>
<dbReference type="GO" id="GO:0045893">
    <property type="term" value="P:positive regulation of DNA-templated transcription"/>
    <property type="evidence" value="ECO:0007669"/>
    <property type="project" value="UniProtKB-ARBA"/>
</dbReference>
<keyword evidence="5" id="KW-0010">Activator</keyword>
<keyword evidence="6" id="KW-0804">Transcription</keyword>
<organism evidence="11 12">
    <name type="scientific">Cardamine amara subsp. amara</name>
    <dbReference type="NCBI Taxonomy" id="228776"/>
    <lineage>
        <taxon>Eukaryota</taxon>
        <taxon>Viridiplantae</taxon>
        <taxon>Streptophyta</taxon>
        <taxon>Embryophyta</taxon>
        <taxon>Tracheophyta</taxon>
        <taxon>Spermatophyta</taxon>
        <taxon>Magnoliopsida</taxon>
        <taxon>eudicotyledons</taxon>
        <taxon>Gunneridae</taxon>
        <taxon>Pentapetalae</taxon>
        <taxon>rosids</taxon>
        <taxon>malvids</taxon>
        <taxon>Brassicales</taxon>
        <taxon>Brassicaceae</taxon>
        <taxon>Cardamineae</taxon>
        <taxon>Cardamine</taxon>
    </lineage>
</organism>
<dbReference type="SUPFAM" id="SSF46689">
    <property type="entry name" value="Homeodomain-like"/>
    <property type="match status" value="1"/>
</dbReference>
<feature type="compositionally biased region" description="Low complexity" evidence="8">
    <location>
        <begin position="176"/>
        <end position="187"/>
    </location>
</feature>
<sequence length="489" mass="54500">MEGGGEKTAKTTTEARGLKKGPWTATEDAILTEYVRKHGEGNWNAVQKNSGLLRCGKSCRLRWANHLRPNLKKGSFTPDEEKIIIDLHAKLGNKWARMASQLPGRTDNEIKNYWNTRMKRRQRAGLPLYPQGIKHHQGIDNDDEFEFEFTSFQFQNQDHPNHRQNMIQYTNSCNTSSSSSSLSSSSSQPSKRFCPDPLIPTNPVLNQISDSPVNFQMFSLYNNNSLEQNGNNHVGFSIPLSSSSSSNEFCNPNHILEFISENSDTNNTNKNDIDAMSYSSLLMGDPEMRQTSFPLGLDNTVLELPSNQTTPTHLSTFNTFLDNGVNLDPPAGNSGLLDALLEESQALSRGGHFKDIRVSSSNHSEVQDKRVKLEFENRLIDHLNSSHHSSFGTNPNIYNKYNEPTMVKATVDDDDDLLMSLLNNFPSTTPLPDWYQSEASYLAPSSEILTGNHQGNGRVEPTTALSPSSAVEPMASLGSCYWSNMPSIC</sequence>
<keyword evidence="12" id="KW-1185">Reference proteome</keyword>
<evidence type="ECO:0000313" key="11">
    <source>
        <dbReference type="EMBL" id="KAL1216982.1"/>
    </source>
</evidence>
<protein>
    <submittedName>
        <fullName evidence="11">Transcription factor</fullName>
    </submittedName>
</protein>
<feature type="region of interest" description="Disordered" evidence="8">
    <location>
        <begin position="1"/>
        <end position="21"/>
    </location>
</feature>
<name>A0ABD1BEG3_CARAN</name>